<dbReference type="EMBL" id="QFGA01000001">
    <property type="protein sequence ID" value="TEB06820.1"/>
    <property type="molecule type" value="Genomic_DNA"/>
</dbReference>
<dbReference type="AlphaFoldDB" id="A0A4Y7RDK2"/>
<sequence length="71" mass="7684">MLLYQTHFTVTGLGDLEKVNKMKKTILCLEGVNKVEITGLNRVSITYDPTKTIPGVFSSIMSSLGLRAPGG</sequence>
<dbReference type="Proteomes" id="UP000298324">
    <property type="component" value="Unassembled WGS sequence"/>
</dbReference>
<name>A0A4Y7RDK2_9FIRM</name>
<reference evidence="1 2" key="1">
    <citation type="journal article" date="2018" name="Environ. Microbiol.">
        <title>Novel energy conservation strategies and behaviour of Pelotomaculum schinkii driving syntrophic propionate catabolism.</title>
        <authorList>
            <person name="Hidalgo-Ahumada C.A.P."/>
            <person name="Nobu M.K."/>
            <person name="Narihiro T."/>
            <person name="Tamaki H."/>
            <person name="Liu W.T."/>
            <person name="Kamagata Y."/>
            <person name="Stams A.J.M."/>
            <person name="Imachi H."/>
            <person name="Sousa D.Z."/>
        </authorList>
    </citation>
    <scope>NUCLEOTIDE SEQUENCE [LARGE SCALE GENOMIC DNA]</scope>
    <source>
        <strain evidence="1 2">HH</strain>
    </source>
</reference>
<organism evidence="1 2">
    <name type="scientific">Pelotomaculum schinkii</name>
    <dbReference type="NCBI Taxonomy" id="78350"/>
    <lineage>
        <taxon>Bacteria</taxon>
        <taxon>Bacillati</taxon>
        <taxon>Bacillota</taxon>
        <taxon>Clostridia</taxon>
        <taxon>Eubacteriales</taxon>
        <taxon>Desulfotomaculaceae</taxon>
        <taxon>Pelotomaculum</taxon>
    </lineage>
</organism>
<evidence type="ECO:0000313" key="2">
    <source>
        <dbReference type="Proteomes" id="UP000298324"/>
    </source>
</evidence>
<accession>A0A4Y7RDK2</accession>
<proteinExistence type="predicted"/>
<comment type="caution">
    <text evidence="1">The sequence shown here is derived from an EMBL/GenBank/DDBJ whole genome shotgun (WGS) entry which is preliminary data.</text>
</comment>
<dbReference type="RefSeq" id="WP_190238948.1">
    <property type="nucleotide sequence ID" value="NZ_QFGA01000001.1"/>
</dbReference>
<keyword evidence="2" id="KW-1185">Reference proteome</keyword>
<protein>
    <recommendedName>
        <fullName evidence="3">HMA domain-containing protein</fullName>
    </recommendedName>
</protein>
<evidence type="ECO:0000313" key="1">
    <source>
        <dbReference type="EMBL" id="TEB06820.1"/>
    </source>
</evidence>
<gene>
    <name evidence="1" type="ORF">Psch_00352</name>
</gene>
<evidence type="ECO:0008006" key="3">
    <source>
        <dbReference type="Google" id="ProtNLM"/>
    </source>
</evidence>